<name>A0A6B0SIP6_9EURY</name>
<dbReference type="PANTHER" id="PTHR34512">
    <property type="entry name" value="CELL SURFACE PROTEIN"/>
    <property type="match status" value="1"/>
</dbReference>
<accession>A0A6B0SIP6</accession>
<dbReference type="Gene3D" id="2.130.10.10">
    <property type="entry name" value="YVTN repeat-like/Quinoprotein amine dehydrogenase"/>
    <property type="match status" value="1"/>
</dbReference>
<evidence type="ECO:0000313" key="3">
    <source>
        <dbReference type="Proteomes" id="UP000471521"/>
    </source>
</evidence>
<reference evidence="2 3" key="1">
    <citation type="submission" date="2019-12" db="EMBL/GenBank/DDBJ databases">
        <title>Isolation and characterization of three novel carbon monoxide-oxidizing members of Halobacteria from salione crusts and soils.</title>
        <authorList>
            <person name="Myers M.R."/>
            <person name="King G.M."/>
        </authorList>
    </citation>
    <scope>NUCLEOTIDE SEQUENCE [LARGE SCALE GENOMIC DNA]</scope>
    <source>
        <strain evidence="2 3">PCN9</strain>
    </source>
</reference>
<dbReference type="EMBL" id="WUUU01000128">
    <property type="protein sequence ID" value="MXR21588.1"/>
    <property type="molecule type" value="Genomic_DNA"/>
</dbReference>
<sequence>MALRRAGRLRELRHRGPDVRRRHGVRRRDEGGRRRLDAGTLYALDPESGDLDWTFDTESALSVAAVVANDRLYVAARDGTVHGLSLDGDEEWAEDVGSRVYTRPTYANGRLFVLTAADIVAFDDGGTELWRAASERTQMTGMSVAADTLYVGGEPLFALDVTDGSEIFDLPVGAYHGSYGAPVVVDDVMYAGICIKEEPGSLYDNYVRAYV</sequence>
<dbReference type="SUPFAM" id="SSF50998">
    <property type="entry name" value="Quinoprotein alcohol dehydrogenase-like"/>
    <property type="match status" value="1"/>
</dbReference>
<proteinExistence type="predicted"/>
<keyword evidence="3" id="KW-1185">Reference proteome</keyword>
<dbReference type="PANTHER" id="PTHR34512:SF30">
    <property type="entry name" value="OUTER MEMBRANE PROTEIN ASSEMBLY FACTOR BAMB"/>
    <property type="match status" value="1"/>
</dbReference>
<dbReference type="AlphaFoldDB" id="A0A6B0SIP6"/>
<dbReference type="InterPro" id="IPR002372">
    <property type="entry name" value="PQQ_rpt_dom"/>
</dbReference>
<dbReference type="Gene3D" id="2.40.10.480">
    <property type="match status" value="1"/>
</dbReference>
<dbReference type="Pfam" id="PF13360">
    <property type="entry name" value="PQQ_2"/>
    <property type="match status" value="1"/>
</dbReference>
<protein>
    <submittedName>
        <fullName evidence="2">PQQ-binding-like beta-propeller repeat protein</fullName>
    </submittedName>
</protein>
<gene>
    <name evidence="2" type="ORF">GRX66_13590</name>
</gene>
<evidence type="ECO:0000313" key="2">
    <source>
        <dbReference type="EMBL" id="MXR21588.1"/>
    </source>
</evidence>
<dbReference type="InterPro" id="IPR011047">
    <property type="entry name" value="Quinoprotein_ADH-like_sf"/>
</dbReference>
<dbReference type="Proteomes" id="UP000471521">
    <property type="component" value="Unassembled WGS sequence"/>
</dbReference>
<comment type="caution">
    <text evidence="2">The sequence shown here is derived from an EMBL/GenBank/DDBJ whole genome shotgun (WGS) entry which is preliminary data.</text>
</comment>
<feature type="domain" description="Pyrrolo-quinoline quinone repeat" evidence="1">
    <location>
        <begin position="38"/>
        <end position="187"/>
    </location>
</feature>
<evidence type="ECO:0000259" key="1">
    <source>
        <dbReference type="Pfam" id="PF13360"/>
    </source>
</evidence>
<organism evidence="2 3">
    <name type="scientific">Halobacterium bonnevillei</name>
    <dbReference type="NCBI Taxonomy" id="2692200"/>
    <lineage>
        <taxon>Archaea</taxon>
        <taxon>Methanobacteriati</taxon>
        <taxon>Methanobacteriota</taxon>
        <taxon>Stenosarchaea group</taxon>
        <taxon>Halobacteria</taxon>
        <taxon>Halobacteriales</taxon>
        <taxon>Halobacteriaceae</taxon>
        <taxon>Halobacterium</taxon>
    </lineage>
</organism>
<dbReference type="InterPro" id="IPR015943">
    <property type="entry name" value="WD40/YVTN_repeat-like_dom_sf"/>
</dbReference>